<feature type="transmembrane region" description="Helical" evidence="12">
    <location>
        <begin position="566"/>
        <end position="583"/>
    </location>
</feature>
<dbReference type="OrthoDB" id="2748310at2759"/>
<feature type="transmembrane region" description="Helical" evidence="12">
    <location>
        <begin position="788"/>
        <end position="805"/>
    </location>
</feature>
<evidence type="ECO:0000256" key="2">
    <source>
        <dbReference type="ARBA" id="ARBA00004687"/>
    </source>
</evidence>
<feature type="transmembrane region" description="Helical" evidence="12">
    <location>
        <begin position="753"/>
        <end position="776"/>
    </location>
</feature>
<feature type="transmembrane region" description="Helical" evidence="12">
    <location>
        <begin position="986"/>
        <end position="1008"/>
    </location>
</feature>
<dbReference type="UniPathway" id="UPA00196"/>
<dbReference type="InterPro" id="IPR017852">
    <property type="entry name" value="GPI_EtnP_transferase_1_C"/>
</dbReference>
<dbReference type="SUPFAM" id="SSF53649">
    <property type="entry name" value="Alkaline phosphatase-like"/>
    <property type="match status" value="1"/>
</dbReference>
<evidence type="ECO:0000256" key="9">
    <source>
        <dbReference type="ARBA" id="ARBA00022989"/>
    </source>
</evidence>
<dbReference type="GeneID" id="28730073"/>
<feature type="transmembrane region" description="Helical" evidence="12">
    <location>
        <begin position="1020"/>
        <end position="1045"/>
    </location>
</feature>
<keyword evidence="9 12" id="KW-1133">Transmembrane helix</keyword>
<dbReference type="VEuPathDB" id="FungiDB:Malapachy_3738"/>
<name>A0A0M9VP50_9BASI</name>
<evidence type="ECO:0000256" key="8">
    <source>
        <dbReference type="ARBA" id="ARBA00022824"/>
    </source>
</evidence>
<dbReference type="Proteomes" id="UP000037751">
    <property type="component" value="Unassembled WGS sequence"/>
</dbReference>
<feature type="transmembrane region" description="Helical" evidence="12">
    <location>
        <begin position="895"/>
        <end position="921"/>
    </location>
</feature>
<evidence type="ECO:0000259" key="13">
    <source>
        <dbReference type="Pfam" id="PF04987"/>
    </source>
</evidence>
<evidence type="ECO:0000256" key="11">
    <source>
        <dbReference type="ARBA" id="ARBA00023180"/>
    </source>
</evidence>
<keyword evidence="10 12" id="KW-0472">Membrane</keyword>
<proteinExistence type="inferred from homology"/>
<feature type="transmembrane region" description="Helical" evidence="12">
    <location>
        <begin position="683"/>
        <end position="707"/>
    </location>
</feature>
<evidence type="ECO:0000313" key="14">
    <source>
        <dbReference type="EMBL" id="KOS14065.1"/>
    </source>
</evidence>
<keyword evidence="6 12" id="KW-0808">Transferase</keyword>
<dbReference type="EC" id="2.-.-.-" evidence="12"/>
<keyword evidence="8 12" id="KW-0256">Endoplasmic reticulum</keyword>
<dbReference type="CDD" id="cd16020">
    <property type="entry name" value="GPI_EPT_1"/>
    <property type="match status" value="1"/>
</dbReference>
<dbReference type="GO" id="GO:0051377">
    <property type="term" value="F:mannose-ethanolamine phosphotransferase activity"/>
    <property type="evidence" value="ECO:0007669"/>
    <property type="project" value="UniProtKB-UniRule"/>
</dbReference>
<dbReference type="EMBL" id="LGAV01000004">
    <property type="protein sequence ID" value="KOS14065.1"/>
    <property type="molecule type" value="Genomic_DNA"/>
</dbReference>
<evidence type="ECO:0000256" key="12">
    <source>
        <dbReference type="RuleBase" id="RU367138"/>
    </source>
</evidence>
<comment type="similarity">
    <text evidence="3 12">Belongs to the PIGG/PIGN/PIGO family. PIGN subfamily.</text>
</comment>
<dbReference type="GO" id="GO:0005789">
    <property type="term" value="C:endoplasmic reticulum membrane"/>
    <property type="evidence" value="ECO:0007669"/>
    <property type="project" value="UniProtKB-SubCell"/>
</dbReference>
<evidence type="ECO:0000256" key="5">
    <source>
        <dbReference type="ARBA" id="ARBA00022502"/>
    </source>
</evidence>
<comment type="pathway">
    <text evidence="2 12">Glycolipid biosynthesis; glycosylphosphatidylinositol-anchor biosynthesis.</text>
</comment>
<gene>
    <name evidence="14" type="ORF">Malapachy_3738</name>
</gene>
<keyword evidence="11" id="KW-0325">Glycoprotein</keyword>
<evidence type="ECO:0000256" key="7">
    <source>
        <dbReference type="ARBA" id="ARBA00022692"/>
    </source>
</evidence>
<dbReference type="InterPro" id="IPR037671">
    <property type="entry name" value="PIGN_N"/>
</dbReference>
<keyword evidence="7 12" id="KW-0812">Transmembrane</keyword>
<feature type="transmembrane region" description="Helical" evidence="12">
    <location>
        <begin position="841"/>
        <end position="859"/>
    </location>
</feature>
<feature type="transmembrane region" description="Helical" evidence="12">
    <location>
        <begin position="817"/>
        <end position="835"/>
    </location>
</feature>
<feature type="transmembrane region" description="Helical" evidence="12">
    <location>
        <begin position="541"/>
        <end position="560"/>
    </location>
</feature>
<evidence type="ECO:0000256" key="1">
    <source>
        <dbReference type="ARBA" id="ARBA00004477"/>
    </source>
</evidence>
<dbReference type="RefSeq" id="XP_017991697.1">
    <property type="nucleotide sequence ID" value="XM_018138197.1"/>
</dbReference>
<dbReference type="AlphaFoldDB" id="A0A0M9VP50"/>
<keyword evidence="5 12" id="KW-0337">GPI-anchor biosynthesis</keyword>
<feature type="domain" description="GPI ethanolamine phosphate transferase 1 C-terminal" evidence="13">
    <location>
        <begin position="494"/>
        <end position="1013"/>
    </location>
</feature>
<protein>
    <recommendedName>
        <fullName evidence="4 12">GPI ethanolamine phosphate transferase 1</fullName>
        <ecNumber evidence="12">2.-.-.-</ecNumber>
    </recommendedName>
</protein>
<comment type="caution">
    <text evidence="14">The sequence shown here is derived from an EMBL/GenBank/DDBJ whole genome shotgun (WGS) entry which is preliminary data.</text>
</comment>
<accession>A0A0M9VP50</accession>
<feature type="transmembrane region" description="Helical" evidence="12">
    <location>
        <begin position="628"/>
        <end position="647"/>
    </location>
</feature>
<dbReference type="PANTHER" id="PTHR12250:SF0">
    <property type="entry name" value="GPI ETHANOLAMINE PHOSPHATE TRANSFERASE 1"/>
    <property type="match status" value="1"/>
</dbReference>
<organism evidence="14 15">
    <name type="scientific">Malassezia pachydermatis</name>
    <dbReference type="NCBI Taxonomy" id="77020"/>
    <lineage>
        <taxon>Eukaryota</taxon>
        <taxon>Fungi</taxon>
        <taxon>Dikarya</taxon>
        <taxon>Basidiomycota</taxon>
        <taxon>Ustilaginomycotina</taxon>
        <taxon>Malasseziomycetes</taxon>
        <taxon>Malasseziales</taxon>
        <taxon>Malasseziaceae</taxon>
        <taxon>Malassezia</taxon>
    </lineage>
</organism>
<feature type="transmembrane region" description="Helical" evidence="12">
    <location>
        <begin position="933"/>
        <end position="959"/>
    </location>
</feature>
<feature type="transmembrane region" description="Helical" evidence="12">
    <location>
        <begin position="505"/>
        <end position="529"/>
    </location>
</feature>
<comment type="function">
    <text evidence="12">Ethanolamine phosphate transferase involved in glycosylphosphatidylinositol-anchor biosynthesis. Transfers ethanolamine phosphate to the first alpha-1,4-linked mannose of the glycosylphosphatidylinositol precursor of GPI-anchor.</text>
</comment>
<comment type="subcellular location">
    <subcellularLocation>
        <location evidence="1 12">Endoplasmic reticulum membrane</location>
        <topology evidence="1 12">Multi-pass membrane protein</topology>
    </subcellularLocation>
</comment>
<dbReference type="Gene3D" id="3.40.720.10">
    <property type="entry name" value="Alkaline Phosphatase, subunit A"/>
    <property type="match status" value="2"/>
</dbReference>
<dbReference type="GO" id="GO:0006506">
    <property type="term" value="P:GPI anchor biosynthetic process"/>
    <property type="evidence" value="ECO:0007669"/>
    <property type="project" value="UniProtKB-UniPathway"/>
</dbReference>
<sequence length="1059" mass="117370">MSGGGGSSSLLRQLEFFLISLVFHLIFTWSIFDVYFHSPVVYPSPRFNASHAVPQAPWTDGAPAERLVLIVADGLRADTLFKQHPTSTLPTWAQPNVRGTESVYEGSYDNAFSRHTPSVSNEDEQPSHAYVGPFLRGIAQGPGRYGVSHTHVPTESRPGHVALIAGMYEDISAVTKGWKVNPLAFDSLLNQSTYAFSYGSPDIVPMFALGTTEDKMEWAVYDEEAEDFTKDAVELDMWVLAQMQELMERGKTNKTLDDRLRAPGTVFFLHLLGLDTTGHTYRPHSPEYLGNTIVVDAIAREVDALFEDYFDDDKTAFLFTADHGMSRKGNHGDGDPDNTRTPLVAWGAGIPPAQRLSRRGFAYTEYDKHWDLEYYARTDVEQADLTPLMASWIGIPVPANAEGHLPMSLLDAPPAYRARAALATARQVLEVYRVKHNDRAARMAHFQPFPALRSEPGVQPGEARIQDIARAIEQGDFENAVEECESLMHDALAGAKYLHQYDAPILSTVVVLGYVGLFLYGVSCLLVYALPTESRTPTRRVHYTALTIVMLSFAVVWSKFYLDSAPMMYFVYSGATGLIWMLLSTRIHLFPAFLPPHVPWPQVGWAGLYVAICVVFLEAAMYGYLHRLLWLAIVLTMAMIPVMLFPMTWKEGHQVAVVVWVIVCAATAWFMSLPTDKEESVPLLSLGGGLLLIIGLCVYIWPAAFLMPPDYLGRRKKMYAMMHAKTTDELTALSALPDDKEEGADTFWPRTRWALLVQLVCLATSIGVTATAASSLAAKQGLPRTSQVLGWAVLLCSASAPFVLGFQRPQNGRSQPLRERILLLVFAFAPVYVILSLRDEVLFFLCYTLLVLLWGHMEAELARDRAVMARGPQANMLHPLTPAPRPMQLDDVRLGLFYFLLLNIGFFGTGNVASISSFYLSPVYRLVPVFQPFLMALLLVVKLIVPFILLSSVLMALCLQAVEPRALPAASSRLAIVASGLGLRDVYMPLVVAALAGNVLALNFFFAIRDEGSWLEIGQSITHFVMANLMQLYMLAIASFSGWLLGRPTTPSTEKSKTS</sequence>
<evidence type="ECO:0000256" key="4">
    <source>
        <dbReference type="ARBA" id="ARBA00020831"/>
    </source>
</evidence>
<dbReference type="InterPro" id="IPR017850">
    <property type="entry name" value="Alkaline_phosphatase_core_sf"/>
</dbReference>
<dbReference type="InterPro" id="IPR007070">
    <property type="entry name" value="GPI_EtnP_transferase_1"/>
</dbReference>
<feature type="transmembrane region" description="Helical" evidence="12">
    <location>
        <begin position="654"/>
        <end position="671"/>
    </location>
</feature>
<dbReference type="STRING" id="77020.A0A0M9VP50"/>
<reference evidence="14 15" key="1">
    <citation type="submission" date="2015-07" db="EMBL/GenBank/DDBJ databases">
        <title>Draft Genome Sequence of Malassezia furfur CBS1878 and Malassezia pachydermatis CBS1879.</title>
        <authorList>
            <person name="Triana S."/>
            <person name="Ohm R."/>
            <person name="Gonzalez A."/>
            <person name="DeCock H."/>
            <person name="Restrepo S."/>
            <person name="Celis A."/>
        </authorList>
    </citation>
    <scope>NUCLEOTIDE SEQUENCE [LARGE SCALE GENOMIC DNA]</scope>
    <source>
        <strain evidence="14 15">CBS 1879</strain>
    </source>
</reference>
<evidence type="ECO:0000256" key="10">
    <source>
        <dbReference type="ARBA" id="ARBA00023136"/>
    </source>
</evidence>
<keyword evidence="15" id="KW-1185">Reference proteome</keyword>
<dbReference type="Pfam" id="PF04987">
    <property type="entry name" value="PigN"/>
    <property type="match status" value="1"/>
</dbReference>
<evidence type="ECO:0000313" key="15">
    <source>
        <dbReference type="Proteomes" id="UP000037751"/>
    </source>
</evidence>
<feature type="transmembrane region" description="Helical" evidence="12">
    <location>
        <begin position="603"/>
        <end position="622"/>
    </location>
</feature>
<evidence type="ECO:0000256" key="3">
    <source>
        <dbReference type="ARBA" id="ARBA00008400"/>
    </source>
</evidence>
<evidence type="ECO:0000256" key="6">
    <source>
        <dbReference type="ARBA" id="ARBA00022679"/>
    </source>
</evidence>
<dbReference type="PANTHER" id="PTHR12250">
    <property type="entry name" value="PHOSPHATIDYLINOSITOL GLYCAN, CLASS N"/>
    <property type="match status" value="1"/>
</dbReference>